<evidence type="ECO:0000256" key="12">
    <source>
        <dbReference type="ARBA" id="ARBA00023065"/>
    </source>
</evidence>
<evidence type="ECO:0000313" key="21">
    <source>
        <dbReference type="Proteomes" id="UP000009046"/>
    </source>
</evidence>
<dbReference type="FunFam" id="2.60.40.1660:FF:000004">
    <property type="entry name" value="sodium/potassium-transporting ATPase subunit beta-2"/>
    <property type="match status" value="1"/>
</dbReference>
<evidence type="ECO:0000256" key="14">
    <source>
        <dbReference type="ARBA" id="ARBA00023157"/>
    </source>
</evidence>
<evidence type="ECO:0000256" key="13">
    <source>
        <dbReference type="ARBA" id="ARBA00023136"/>
    </source>
</evidence>
<keyword evidence="14" id="KW-1015">Disulfide bond</keyword>
<reference evidence="19" key="1">
    <citation type="submission" date="2007-04" db="EMBL/GenBank/DDBJ databases">
        <title>Annotation of Pediculus humanus corporis strain USDA.</title>
        <authorList>
            <person name="Kirkness E."/>
            <person name="Hannick L."/>
            <person name="Hass B."/>
            <person name="Bruggner R."/>
            <person name="Lawson D."/>
            <person name="Bidwell S."/>
            <person name="Joardar V."/>
            <person name="Caler E."/>
            <person name="Walenz B."/>
            <person name="Inman J."/>
            <person name="Schobel S."/>
            <person name="Galinsky K."/>
            <person name="Amedeo P."/>
            <person name="Strausberg R."/>
        </authorList>
    </citation>
    <scope>NUCLEOTIDE SEQUENCE</scope>
    <source>
        <strain evidence="19">USDA</strain>
    </source>
</reference>
<dbReference type="Proteomes" id="UP000009046">
    <property type="component" value="Unassembled WGS sequence"/>
</dbReference>
<feature type="transmembrane region" description="Helical" evidence="18">
    <location>
        <begin position="46"/>
        <end position="67"/>
    </location>
</feature>
<evidence type="ECO:0000256" key="10">
    <source>
        <dbReference type="ARBA" id="ARBA00022989"/>
    </source>
</evidence>
<keyword evidence="11" id="KW-0915">Sodium</keyword>
<dbReference type="VEuPathDB" id="VectorBase:PHUM411340"/>
<accession>E0VS44</accession>
<keyword evidence="12" id="KW-0406">Ion transport</keyword>
<evidence type="ECO:0000256" key="18">
    <source>
        <dbReference type="SAM" id="Phobius"/>
    </source>
</evidence>
<keyword evidence="6" id="KW-0740">Sodium/potassium transport</keyword>
<keyword evidence="7 18" id="KW-0812">Transmembrane</keyword>
<dbReference type="STRING" id="121224.E0VS44"/>
<dbReference type="GO" id="GO:0006883">
    <property type="term" value="P:intracellular sodium ion homeostasis"/>
    <property type="evidence" value="ECO:0007669"/>
    <property type="project" value="TreeGrafter"/>
</dbReference>
<dbReference type="GO" id="GO:0005890">
    <property type="term" value="C:sodium:potassium-exchanging ATPase complex"/>
    <property type="evidence" value="ECO:0007669"/>
    <property type="project" value="InterPro"/>
</dbReference>
<evidence type="ECO:0000256" key="8">
    <source>
        <dbReference type="ARBA" id="ARBA00022958"/>
    </source>
</evidence>
<dbReference type="InterPro" id="IPR000402">
    <property type="entry name" value="Na/K_ATPase_sub_beta"/>
</dbReference>
<dbReference type="EnsemblMetazoa" id="PHUM411340-RA">
    <property type="protein sequence ID" value="PHUM411340-PA"/>
    <property type="gene ID" value="PHUM411340"/>
</dbReference>
<dbReference type="GO" id="GO:0036376">
    <property type="term" value="P:sodium ion export across plasma membrane"/>
    <property type="evidence" value="ECO:0007669"/>
    <property type="project" value="TreeGrafter"/>
</dbReference>
<dbReference type="PANTHER" id="PTHR11523">
    <property type="entry name" value="SODIUM/POTASSIUM-DEPENDENT ATPASE BETA SUBUNIT"/>
    <property type="match status" value="1"/>
</dbReference>
<keyword evidence="8" id="KW-0630">Potassium</keyword>
<evidence type="ECO:0000256" key="2">
    <source>
        <dbReference type="ARBA" id="ARBA00005876"/>
    </source>
</evidence>
<keyword evidence="16" id="KW-0739">Sodium transport</keyword>
<dbReference type="RefSeq" id="XP_002428938.1">
    <property type="nucleotide sequence ID" value="XM_002428893.1"/>
</dbReference>
<keyword evidence="3" id="KW-0813">Transport</keyword>
<dbReference type="KEGG" id="phu:Phum_PHUM411340"/>
<dbReference type="EMBL" id="AAZO01005053">
    <property type="status" value="NOT_ANNOTATED_CDS"/>
    <property type="molecule type" value="Genomic_DNA"/>
</dbReference>
<dbReference type="EMBL" id="DS235744">
    <property type="protein sequence ID" value="EEB16200.1"/>
    <property type="molecule type" value="Genomic_DNA"/>
</dbReference>
<evidence type="ECO:0000313" key="19">
    <source>
        <dbReference type="EMBL" id="EEB16200.1"/>
    </source>
</evidence>
<protein>
    <submittedName>
        <fullName evidence="19 20">Sodium/potassium-transporting ATPase subunit beta-2, putative</fullName>
    </submittedName>
</protein>
<evidence type="ECO:0000256" key="7">
    <source>
        <dbReference type="ARBA" id="ARBA00022692"/>
    </source>
</evidence>
<evidence type="ECO:0000256" key="6">
    <source>
        <dbReference type="ARBA" id="ARBA00022607"/>
    </source>
</evidence>
<gene>
    <name evidence="20" type="primary">8234148</name>
    <name evidence="19" type="ORF">Phum_PHUM411340</name>
</gene>
<dbReference type="Pfam" id="PF00287">
    <property type="entry name" value="Na_K-ATPase"/>
    <property type="match status" value="1"/>
</dbReference>
<reference evidence="19" key="2">
    <citation type="submission" date="2007-04" db="EMBL/GenBank/DDBJ databases">
        <title>The genome of the human body louse.</title>
        <authorList>
            <consortium name="The Human Body Louse Genome Consortium"/>
            <person name="Kirkness E."/>
            <person name="Walenz B."/>
            <person name="Hass B."/>
            <person name="Bruggner R."/>
            <person name="Strausberg R."/>
        </authorList>
    </citation>
    <scope>NUCLEOTIDE SEQUENCE</scope>
    <source>
        <strain evidence="19">USDA</strain>
    </source>
</reference>
<sequence>MAEKTQCKDAVPYLRPPKKSFKHFFYHHETKAIFGRTGSSWAKISLFYFVFYIVLAAMFTIMLWVFFQTLNTQEPRWKLEQSLIGTNPGMGFRPHPPGENVESTLIWYNGSDRQNFQYWINSLNEFLEVYRHPGLTPGRGQNIYNCDYDRPPNSNQVCNVDVKNWHPCTKENSFNYHKSGPCIFLKLNKIYGWKPDYYNDTDNLPESMPTDLKEHIALQKAMDSKLLNTIWVSCQGENPLDRENIGPVHYIPRNRGFPGYFYPFENNEGYLSPLLAIHLERPKTGILINIECKAWAKNIIHNQKEKLGSVHIELQID</sequence>
<keyword evidence="10 18" id="KW-1133">Transmembrane helix</keyword>
<dbReference type="InterPro" id="IPR038702">
    <property type="entry name" value="Na/K_ATPase_sub_beta_sf"/>
</dbReference>
<evidence type="ECO:0000256" key="1">
    <source>
        <dbReference type="ARBA" id="ARBA00004401"/>
    </source>
</evidence>
<name>E0VS44_PEDHC</name>
<dbReference type="CTD" id="8234148"/>
<dbReference type="PANTHER" id="PTHR11523:SF46">
    <property type="entry name" value="SODIUM_POTASSIUM-TRANSPORTING ATPASE SUBUNIT BETA-2"/>
    <property type="match status" value="1"/>
</dbReference>
<dbReference type="Gene3D" id="2.60.40.1660">
    <property type="entry name" value="Na, k-atpase alpha subunit"/>
    <property type="match status" value="1"/>
</dbReference>
<keyword evidence="15" id="KW-0325">Glycoprotein</keyword>
<evidence type="ECO:0000256" key="9">
    <source>
        <dbReference type="ARBA" id="ARBA00022968"/>
    </source>
</evidence>
<dbReference type="HOGENOM" id="CLU_057702_0_0_1"/>
<comment type="similarity">
    <text evidence="2">Belongs to the X(+)/potassium ATPases subunit beta family.</text>
</comment>
<dbReference type="EMBL" id="AAZO01005052">
    <property type="status" value="NOT_ANNOTATED_CDS"/>
    <property type="molecule type" value="Genomic_DNA"/>
</dbReference>
<dbReference type="GeneID" id="8234148"/>
<dbReference type="AlphaFoldDB" id="E0VS44"/>
<evidence type="ECO:0000256" key="17">
    <source>
        <dbReference type="ARBA" id="ARBA00025540"/>
    </source>
</evidence>
<organism>
    <name type="scientific">Pediculus humanus subsp. corporis</name>
    <name type="common">Body louse</name>
    <dbReference type="NCBI Taxonomy" id="121224"/>
    <lineage>
        <taxon>Eukaryota</taxon>
        <taxon>Metazoa</taxon>
        <taxon>Ecdysozoa</taxon>
        <taxon>Arthropoda</taxon>
        <taxon>Hexapoda</taxon>
        <taxon>Insecta</taxon>
        <taxon>Pterygota</taxon>
        <taxon>Neoptera</taxon>
        <taxon>Paraneoptera</taxon>
        <taxon>Psocodea</taxon>
        <taxon>Troctomorpha</taxon>
        <taxon>Phthiraptera</taxon>
        <taxon>Anoplura</taxon>
        <taxon>Pediculidae</taxon>
        <taxon>Pediculus</taxon>
    </lineage>
</organism>
<comment type="subcellular location">
    <subcellularLocation>
        <location evidence="1">Cell membrane</location>
        <topology evidence="1">Single-pass type II membrane protein</topology>
    </subcellularLocation>
</comment>
<evidence type="ECO:0000256" key="5">
    <source>
        <dbReference type="ARBA" id="ARBA00022538"/>
    </source>
</evidence>
<dbReference type="InParanoid" id="E0VS44"/>
<keyword evidence="13 18" id="KW-0472">Membrane</keyword>
<dbReference type="OMA" id="TAYDKNY"/>
<evidence type="ECO:0000256" key="4">
    <source>
        <dbReference type="ARBA" id="ARBA00022475"/>
    </source>
</evidence>
<dbReference type="GO" id="GO:1990573">
    <property type="term" value="P:potassium ion import across plasma membrane"/>
    <property type="evidence" value="ECO:0007669"/>
    <property type="project" value="TreeGrafter"/>
</dbReference>
<dbReference type="eggNOG" id="KOG3927">
    <property type="taxonomic scope" value="Eukaryota"/>
</dbReference>
<evidence type="ECO:0000256" key="16">
    <source>
        <dbReference type="ARBA" id="ARBA00023201"/>
    </source>
</evidence>
<evidence type="ECO:0000256" key="3">
    <source>
        <dbReference type="ARBA" id="ARBA00022448"/>
    </source>
</evidence>
<comment type="function">
    <text evidence="17">This is the non-catalytic component of the active enzyme, which catalyzes the hydrolysis of ATP coupled with the exchange of Na(+) and K(+) ions across the plasma membrane. The beta subunit regulates, through assembly of alpha/beta heterodimers, the number of sodium pumps transported to the plasma membrane.</text>
</comment>
<dbReference type="EMBL" id="AAZO01005054">
    <property type="status" value="NOT_ANNOTATED_CDS"/>
    <property type="molecule type" value="Genomic_DNA"/>
</dbReference>
<keyword evidence="9" id="KW-0735">Signal-anchor</keyword>
<dbReference type="GO" id="GO:0030007">
    <property type="term" value="P:intracellular potassium ion homeostasis"/>
    <property type="evidence" value="ECO:0007669"/>
    <property type="project" value="TreeGrafter"/>
</dbReference>
<keyword evidence="21" id="KW-1185">Reference proteome</keyword>
<keyword evidence="5" id="KW-0633">Potassium transport</keyword>
<evidence type="ECO:0000256" key="11">
    <source>
        <dbReference type="ARBA" id="ARBA00023053"/>
    </source>
</evidence>
<dbReference type="GO" id="GO:0001671">
    <property type="term" value="F:ATPase activator activity"/>
    <property type="evidence" value="ECO:0007669"/>
    <property type="project" value="TreeGrafter"/>
</dbReference>
<evidence type="ECO:0000256" key="15">
    <source>
        <dbReference type="ARBA" id="ARBA00023180"/>
    </source>
</evidence>
<reference evidence="20" key="3">
    <citation type="submission" date="2020-05" db="UniProtKB">
        <authorList>
            <consortium name="EnsemblMetazoa"/>
        </authorList>
    </citation>
    <scope>IDENTIFICATION</scope>
    <source>
        <strain evidence="20">USDA</strain>
    </source>
</reference>
<keyword evidence="4" id="KW-1003">Cell membrane</keyword>
<evidence type="ECO:0000313" key="20">
    <source>
        <dbReference type="EnsemblMetazoa" id="PHUM411340-PA"/>
    </source>
</evidence>
<dbReference type="OrthoDB" id="5912413at2759"/>
<proteinExistence type="inferred from homology"/>